<gene>
    <name evidence="1" type="ORF">J4557_43085</name>
</gene>
<reference evidence="1 2" key="1">
    <citation type="submission" date="2021-03" db="EMBL/GenBank/DDBJ databases">
        <authorList>
            <person name="Kanchanasin P."/>
            <person name="Saeng-In P."/>
            <person name="Phongsopitanun W."/>
            <person name="Yuki M."/>
            <person name="Kudo T."/>
            <person name="Ohkuma M."/>
            <person name="Tanasupawat S."/>
        </authorList>
    </citation>
    <scope>NUCLEOTIDE SEQUENCE [LARGE SCALE GENOMIC DNA]</scope>
    <source>
        <strain evidence="1 2">L46</strain>
    </source>
</reference>
<protein>
    <submittedName>
        <fullName evidence="1">Uncharacterized protein</fullName>
    </submittedName>
</protein>
<name>A0ABS3RFG9_9ACTN</name>
<proteinExistence type="predicted"/>
<dbReference type="RefSeq" id="WP_208272615.1">
    <property type="nucleotide sequence ID" value="NZ_BAAAGM010000075.1"/>
</dbReference>
<comment type="caution">
    <text evidence="1">The sequence shown here is derived from an EMBL/GenBank/DDBJ whole genome shotgun (WGS) entry which is preliminary data.</text>
</comment>
<evidence type="ECO:0000313" key="2">
    <source>
        <dbReference type="Proteomes" id="UP000666915"/>
    </source>
</evidence>
<keyword evidence="2" id="KW-1185">Reference proteome</keyword>
<dbReference type="Proteomes" id="UP000666915">
    <property type="component" value="Unassembled WGS sequence"/>
</dbReference>
<evidence type="ECO:0000313" key="1">
    <source>
        <dbReference type="EMBL" id="MBO2444324.1"/>
    </source>
</evidence>
<organism evidence="1 2">
    <name type="scientific">Actinomadura nitritigenes</name>
    <dbReference type="NCBI Taxonomy" id="134602"/>
    <lineage>
        <taxon>Bacteria</taxon>
        <taxon>Bacillati</taxon>
        <taxon>Actinomycetota</taxon>
        <taxon>Actinomycetes</taxon>
        <taxon>Streptosporangiales</taxon>
        <taxon>Thermomonosporaceae</taxon>
        <taxon>Actinomadura</taxon>
    </lineage>
</organism>
<sequence>MPGRQWCWAWTVPGSATDRHGAFHVWQILNDADIDPAPERASTTWADFLSSQAEALLTCGFLETVTLTGARLYVFAVIEHHTRRRVPPVAAAAGSSTRVPHSPAPTPCMEACAARDRPRIVLHGEPATHT</sequence>
<dbReference type="EMBL" id="JAGEOK010000044">
    <property type="protein sequence ID" value="MBO2444324.1"/>
    <property type="molecule type" value="Genomic_DNA"/>
</dbReference>
<accession>A0ABS3RFG9</accession>